<name>M1VAF4_CYAM1</name>
<proteinExistence type="predicted"/>
<reference evidence="1 2" key="1">
    <citation type="journal article" date="2004" name="Nature">
        <title>Genome sequence of the ultrasmall unicellular red alga Cyanidioschyzon merolae 10D.</title>
        <authorList>
            <person name="Matsuzaki M."/>
            <person name="Misumi O."/>
            <person name="Shin-i T."/>
            <person name="Maruyama S."/>
            <person name="Takahara M."/>
            <person name="Miyagishima S."/>
            <person name="Mori T."/>
            <person name="Nishida K."/>
            <person name="Yagisawa F."/>
            <person name="Nishida K."/>
            <person name="Yoshida Y."/>
            <person name="Nishimura Y."/>
            <person name="Nakao S."/>
            <person name="Kobayashi T."/>
            <person name="Momoyama Y."/>
            <person name="Higashiyama T."/>
            <person name="Minoda A."/>
            <person name="Sano M."/>
            <person name="Nomoto H."/>
            <person name="Oishi K."/>
            <person name="Hayashi H."/>
            <person name="Ohta F."/>
            <person name="Nishizaka S."/>
            <person name="Haga S."/>
            <person name="Miura S."/>
            <person name="Morishita T."/>
            <person name="Kabeya Y."/>
            <person name="Terasawa K."/>
            <person name="Suzuki Y."/>
            <person name="Ishii Y."/>
            <person name="Asakawa S."/>
            <person name="Takano H."/>
            <person name="Ohta N."/>
            <person name="Kuroiwa H."/>
            <person name="Tanaka K."/>
            <person name="Shimizu N."/>
            <person name="Sugano S."/>
            <person name="Sato N."/>
            <person name="Nozaki H."/>
            <person name="Ogasawara N."/>
            <person name="Kohara Y."/>
            <person name="Kuroiwa T."/>
        </authorList>
    </citation>
    <scope>NUCLEOTIDE SEQUENCE [LARGE SCALE GENOMIC DNA]</scope>
    <source>
        <strain evidence="1 2">10D</strain>
    </source>
</reference>
<gene>
    <name evidence="1" type="ORF">CYME_CMQ179C</name>
</gene>
<protein>
    <submittedName>
        <fullName evidence="1">Uncharacterized protein</fullName>
    </submittedName>
</protein>
<keyword evidence="2" id="KW-1185">Reference proteome</keyword>
<dbReference type="RefSeq" id="XP_005538115.1">
    <property type="nucleotide sequence ID" value="XM_005538058.1"/>
</dbReference>
<dbReference type="KEGG" id="cme:CYME_CMQ179C"/>
<dbReference type="AlphaFoldDB" id="M1VAF4"/>
<dbReference type="Proteomes" id="UP000007014">
    <property type="component" value="Chromosome 17"/>
</dbReference>
<sequence length="125" mass="13934">MRRRVNASAASLPHHISTTRVAEVSIRITAYVCYGYGCVKSIPVAANFSMHQPMTPIWRSTKNLSRITSAFLTHYKPARSSCAERKCSARIRAITVAAAWQTNGSICTLRVCMNSVTPYRRRAQS</sequence>
<evidence type="ECO:0000313" key="1">
    <source>
        <dbReference type="EMBL" id="BAM82079.1"/>
    </source>
</evidence>
<dbReference type="GeneID" id="16996356"/>
<accession>M1VAF4</accession>
<dbReference type="Gramene" id="CMQ179CT">
    <property type="protein sequence ID" value="CMQ179CT"/>
    <property type="gene ID" value="CMQ179C"/>
</dbReference>
<organism evidence="1 2">
    <name type="scientific">Cyanidioschyzon merolae (strain NIES-3377 / 10D)</name>
    <name type="common">Unicellular red alga</name>
    <dbReference type="NCBI Taxonomy" id="280699"/>
    <lineage>
        <taxon>Eukaryota</taxon>
        <taxon>Rhodophyta</taxon>
        <taxon>Bangiophyceae</taxon>
        <taxon>Cyanidiales</taxon>
        <taxon>Cyanidiaceae</taxon>
        <taxon>Cyanidioschyzon</taxon>
    </lineage>
</organism>
<reference evidence="1 2" key="2">
    <citation type="journal article" date="2007" name="BMC Biol.">
        <title>A 100%-complete sequence reveals unusually simple genomic features in the hot-spring red alga Cyanidioschyzon merolae.</title>
        <authorList>
            <person name="Nozaki H."/>
            <person name="Takano H."/>
            <person name="Misumi O."/>
            <person name="Terasawa K."/>
            <person name="Matsuzaki M."/>
            <person name="Maruyama S."/>
            <person name="Nishida K."/>
            <person name="Yagisawa F."/>
            <person name="Yoshida Y."/>
            <person name="Fujiwara T."/>
            <person name="Takio S."/>
            <person name="Tamura K."/>
            <person name="Chung S.J."/>
            <person name="Nakamura S."/>
            <person name="Kuroiwa H."/>
            <person name="Tanaka K."/>
            <person name="Sato N."/>
            <person name="Kuroiwa T."/>
        </authorList>
    </citation>
    <scope>NUCLEOTIDE SEQUENCE [LARGE SCALE GENOMIC DNA]</scope>
    <source>
        <strain evidence="1 2">10D</strain>
    </source>
</reference>
<dbReference type="HOGENOM" id="CLU_1995870_0_0_1"/>
<evidence type="ECO:0000313" key="2">
    <source>
        <dbReference type="Proteomes" id="UP000007014"/>
    </source>
</evidence>
<dbReference type="EMBL" id="AP006499">
    <property type="protein sequence ID" value="BAM82079.1"/>
    <property type="molecule type" value="Genomic_DNA"/>
</dbReference>